<evidence type="ECO:0000313" key="5">
    <source>
        <dbReference type="EMBL" id="CAB5052524.1"/>
    </source>
</evidence>
<gene>
    <name evidence="4" type="ORF">UFOPK2806_02491</name>
    <name evidence="5" type="ORF">UFOPK4306_00156</name>
</gene>
<accession>A0A6J6VIF9</accession>
<evidence type="ECO:0000256" key="2">
    <source>
        <dbReference type="ARBA" id="ARBA00023002"/>
    </source>
</evidence>
<name>A0A6J6VIF9_9ZZZZ</name>
<dbReference type="Pfam" id="PF01073">
    <property type="entry name" value="3Beta_HSD"/>
    <property type="match status" value="1"/>
</dbReference>
<dbReference type="PANTHER" id="PTHR43245">
    <property type="entry name" value="BIFUNCTIONAL POLYMYXIN RESISTANCE PROTEIN ARNA"/>
    <property type="match status" value="1"/>
</dbReference>
<dbReference type="GO" id="GO:0006694">
    <property type="term" value="P:steroid biosynthetic process"/>
    <property type="evidence" value="ECO:0007669"/>
    <property type="project" value="InterPro"/>
</dbReference>
<dbReference type="InterPro" id="IPR050177">
    <property type="entry name" value="Lipid_A_modif_metabolic_enz"/>
</dbReference>
<evidence type="ECO:0000313" key="4">
    <source>
        <dbReference type="EMBL" id="CAB4772211.1"/>
    </source>
</evidence>
<sequence>MRVLVTGAGSALLGGVVAALAQRGDDVVCLQRRPVALPEVGSVSQVQGDIRDVNRVLAAAEGCDAIVHGAARVGVVGTWAEFHSVNVAGTYHVLHAAQRKGVQRLVYVSTPSVAHTGHSLVGVGAEAAVTGRKGAFYAESKAIAEGVVLEANGDDLAVVAIRPHLVWGPGDTQLVGRVVDRARAGRLVMVGDGSALVDTTYLDNAVSAHVAALDALRPGAPCAGKAYVVANGEPRTVHELVEGICRAAGVPFEPRHVPAAVARGLGSVVERVWPRLRKGEPPITRFVAEQLGTAHWFDPRPAREDLGWVPTVSLDEGFARLAAWFATNPER</sequence>
<dbReference type="GO" id="GO:0016616">
    <property type="term" value="F:oxidoreductase activity, acting on the CH-OH group of donors, NAD or NADP as acceptor"/>
    <property type="evidence" value="ECO:0007669"/>
    <property type="project" value="InterPro"/>
</dbReference>
<protein>
    <submittedName>
        <fullName evidence="4">Unannotated protein</fullName>
    </submittedName>
</protein>
<organism evidence="4">
    <name type="scientific">freshwater metagenome</name>
    <dbReference type="NCBI Taxonomy" id="449393"/>
    <lineage>
        <taxon>unclassified sequences</taxon>
        <taxon>metagenomes</taxon>
        <taxon>ecological metagenomes</taxon>
    </lineage>
</organism>
<reference evidence="4" key="1">
    <citation type="submission" date="2020-05" db="EMBL/GenBank/DDBJ databases">
        <authorList>
            <person name="Chiriac C."/>
            <person name="Salcher M."/>
            <person name="Ghai R."/>
            <person name="Kavagutti S V."/>
        </authorList>
    </citation>
    <scope>NUCLEOTIDE SEQUENCE</scope>
</reference>
<evidence type="ECO:0000256" key="1">
    <source>
        <dbReference type="ARBA" id="ARBA00009219"/>
    </source>
</evidence>
<dbReference type="InterPro" id="IPR002225">
    <property type="entry name" value="3Beta_OHSteriod_DH/Estase"/>
</dbReference>
<dbReference type="Gene3D" id="3.40.50.720">
    <property type="entry name" value="NAD(P)-binding Rossmann-like Domain"/>
    <property type="match status" value="1"/>
</dbReference>
<dbReference type="EMBL" id="CAEZYY010000060">
    <property type="protein sequence ID" value="CAB4772211.1"/>
    <property type="molecule type" value="Genomic_DNA"/>
</dbReference>
<dbReference type="AlphaFoldDB" id="A0A6J6VIF9"/>
<feature type="domain" description="3-beta hydroxysteroid dehydrogenase/isomerase" evidence="3">
    <location>
        <begin position="39"/>
        <end position="251"/>
    </location>
</feature>
<proteinExistence type="inferred from homology"/>
<dbReference type="EMBL" id="CAFBQP010000004">
    <property type="protein sequence ID" value="CAB5052524.1"/>
    <property type="molecule type" value="Genomic_DNA"/>
</dbReference>
<keyword evidence="2" id="KW-0560">Oxidoreductase</keyword>
<evidence type="ECO:0000259" key="3">
    <source>
        <dbReference type="Pfam" id="PF01073"/>
    </source>
</evidence>
<dbReference type="PANTHER" id="PTHR43245:SF51">
    <property type="entry name" value="SHORT CHAIN DEHYDROGENASE_REDUCTASE FAMILY 42E, MEMBER 2"/>
    <property type="match status" value="1"/>
</dbReference>
<comment type="similarity">
    <text evidence="1">Belongs to the 3-beta-HSD family.</text>
</comment>
<dbReference type="InterPro" id="IPR036291">
    <property type="entry name" value="NAD(P)-bd_dom_sf"/>
</dbReference>
<dbReference type="SUPFAM" id="SSF51735">
    <property type="entry name" value="NAD(P)-binding Rossmann-fold domains"/>
    <property type="match status" value="1"/>
</dbReference>